<accession>A0ABV9WM92</accession>
<dbReference type="EMBL" id="JBHSIU010000131">
    <property type="protein sequence ID" value="MFC5008379.1"/>
    <property type="molecule type" value="Genomic_DNA"/>
</dbReference>
<sequence length="93" mass="9408">MLSSAQGTFAGFATGEDSGPTRSTCAVQENVPLRSASTIVPRPLPSVIPAPTAPDRLTVNVSLSSLTASLMIGTEMGRLVCPGVNVTVPALAV</sequence>
<keyword evidence="3" id="KW-1185">Reference proteome</keyword>
<dbReference type="RefSeq" id="WP_380129385.1">
    <property type="nucleotide sequence ID" value="NZ_JBHSIU010000131.1"/>
</dbReference>
<organism evidence="2 3">
    <name type="scientific">Dactylosporangium cerinum</name>
    <dbReference type="NCBI Taxonomy" id="1434730"/>
    <lineage>
        <taxon>Bacteria</taxon>
        <taxon>Bacillati</taxon>
        <taxon>Actinomycetota</taxon>
        <taxon>Actinomycetes</taxon>
        <taxon>Micromonosporales</taxon>
        <taxon>Micromonosporaceae</taxon>
        <taxon>Dactylosporangium</taxon>
    </lineage>
</organism>
<dbReference type="Proteomes" id="UP001595912">
    <property type="component" value="Unassembled WGS sequence"/>
</dbReference>
<comment type="caution">
    <text evidence="2">The sequence shown here is derived from an EMBL/GenBank/DDBJ whole genome shotgun (WGS) entry which is preliminary data.</text>
</comment>
<evidence type="ECO:0000256" key="1">
    <source>
        <dbReference type="SAM" id="MobiDB-lite"/>
    </source>
</evidence>
<proteinExistence type="predicted"/>
<feature type="region of interest" description="Disordered" evidence="1">
    <location>
        <begin position="1"/>
        <end position="24"/>
    </location>
</feature>
<name>A0ABV9WM92_9ACTN</name>
<evidence type="ECO:0000313" key="3">
    <source>
        <dbReference type="Proteomes" id="UP001595912"/>
    </source>
</evidence>
<gene>
    <name evidence="2" type="ORF">ACFPIJ_62545</name>
</gene>
<evidence type="ECO:0000313" key="2">
    <source>
        <dbReference type="EMBL" id="MFC5008379.1"/>
    </source>
</evidence>
<protein>
    <submittedName>
        <fullName evidence="2">Uncharacterized protein</fullName>
    </submittedName>
</protein>
<reference evidence="3" key="1">
    <citation type="journal article" date="2019" name="Int. J. Syst. Evol. Microbiol.">
        <title>The Global Catalogue of Microorganisms (GCM) 10K type strain sequencing project: providing services to taxonomists for standard genome sequencing and annotation.</title>
        <authorList>
            <consortium name="The Broad Institute Genomics Platform"/>
            <consortium name="The Broad Institute Genome Sequencing Center for Infectious Disease"/>
            <person name="Wu L."/>
            <person name="Ma J."/>
        </authorList>
    </citation>
    <scope>NUCLEOTIDE SEQUENCE [LARGE SCALE GENOMIC DNA]</scope>
    <source>
        <strain evidence="3">CGMCC 4.7152</strain>
    </source>
</reference>